<reference evidence="4" key="1">
    <citation type="journal article" date="2019" name="Int. J. Syst. Evol. Microbiol.">
        <title>The Global Catalogue of Microorganisms (GCM) 10K type strain sequencing project: providing services to taxonomists for standard genome sequencing and annotation.</title>
        <authorList>
            <consortium name="The Broad Institute Genomics Platform"/>
            <consortium name="The Broad Institute Genome Sequencing Center for Infectious Disease"/>
            <person name="Wu L."/>
            <person name="Ma J."/>
        </authorList>
    </citation>
    <scope>NUCLEOTIDE SEQUENCE [LARGE SCALE GENOMIC DNA]</scope>
    <source>
        <strain evidence="4">JCM 17388</strain>
    </source>
</reference>
<keyword evidence="2" id="KW-0560">Oxidoreductase</keyword>
<dbReference type="InterPro" id="IPR020904">
    <property type="entry name" value="Sc_DH/Rdtase_CS"/>
</dbReference>
<organism evidence="3 4">
    <name type="scientific">Streptosporangium oxazolinicum</name>
    <dbReference type="NCBI Taxonomy" id="909287"/>
    <lineage>
        <taxon>Bacteria</taxon>
        <taxon>Bacillati</taxon>
        <taxon>Actinomycetota</taxon>
        <taxon>Actinomycetes</taxon>
        <taxon>Streptosporangiales</taxon>
        <taxon>Streptosporangiaceae</taxon>
        <taxon>Streptosporangium</taxon>
    </lineage>
</organism>
<dbReference type="RefSeq" id="WP_344916705.1">
    <property type="nucleotide sequence ID" value="NZ_BAABAQ010000002.1"/>
</dbReference>
<evidence type="ECO:0000313" key="3">
    <source>
        <dbReference type="EMBL" id="GAA4185885.1"/>
    </source>
</evidence>
<dbReference type="PRINTS" id="PR00080">
    <property type="entry name" value="SDRFAMILY"/>
</dbReference>
<comment type="caution">
    <text evidence="3">The sequence shown here is derived from an EMBL/GenBank/DDBJ whole genome shotgun (WGS) entry which is preliminary data.</text>
</comment>
<dbReference type="InterPro" id="IPR002347">
    <property type="entry name" value="SDR_fam"/>
</dbReference>
<proteinExistence type="inferred from homology"/>
<dbReference type="PRINTS" id="PR00081">
    <property type="entry name" value="GDHRDH"/>
</dbReference>
<dbReference type="EMBL" id="BAABAQ010000002">
    <property type="protein sequence ID" value="GAA4185885.1"/>
    <property type="molecule type" value="Genomic_DNA"/>
</dbReference>
<dbReference type="PANTHER" id="PTHR42760">
    <property type="entry name" value="SHORT-CHAIN DEHYDROGENASES/REDUCTASES FAMILY MEMBER"/>
    <property type="match status" value="1"/>
</dbReference>
<dbReference type="InterPro" id="IPR036291">
    <property type="entry name" value="NAD(P)-bd_dom_sf"/>
</dbReference>
<accession>A0ABP8ALS7</accession>
<keyword evidence="4" id="KW-1185">Reference proteome</keyword>
<dbReference type="PANTHER" id="PTHR42760:SF133">
    <property type="entry name" value="3-OXOACYL-[ACYL-CARRIER-PROTEIN] REDUCTASE"/>
    <property type="match status" value="1"/>
</dbReference>
<dbReference type="CDD" id="cd05233">
    <property type="entry name" value="SDR_c"/>
    <property type="match status" value="1"/>
</dbReference>
<name>A0ABP8ALS7_9ACTN</name>
<evidence type="ECO:0000256" key="1">
    <source>
        <dbReference type="ARBA" id="ARBA00006484"/>
    </source>
</evidence>
<evidence type="ECO:0000256" key="2">
    <source>
        <dbReference type="ARBA" id="ARBA00023002"/>
    </source>
</evidence>
<dbReference type="SUPFAM" id="SSF51735">
    <property type="entry name" value="NAD(P)-binding Rossmann-fold domains"/>
    <property type="match status" value="1"/>
</dbReference>
<comment type="similarity">
    <text evidence="1">Belongs to the short-chain dehydrogenases/reductases (SDR) family.</text>
</comment>
<dbReference type="Proteomes" id="UP001501251">
    <property type="component" value="Unassembled WGS sequence"/>
</dbReference>
<dbReference type="Gene3D" id="3.40.50.720">
    <property type="entry name" value="NAD(P)-binding Rossmann-like Domain"/>
    <property type="match status" value="1"/>
</dbReference>
<dbReference type="Pfam" id="PF13561">
    <property type="entry name" value="adh_short_C2"/>
    <property type="match status" value="1"/>
</dbReference>
<sequence length="251" mass="26806">MNSLSSAKPLAVVTGGTKGIGLSFSQRLTELGYQVVALFRHDKGAAETARAMLPDGFTAIPCDVSVPSAARHTAAEILRDHGTPRVLVNNAGRNIDRPFLELTDDDWHTVLDANLSAPFYLTQAFAPAMLTAGGGSVVNVGATTGIRPRFNGANYCASKAGLLHLTKCLALELAPTIRVNCLIPGMIDTEDMQMRCRTAAPEHRDSMFTGIPQGRIGSPDEMASALEFMIGDAARYITGQKLIVDGGQFMW</sequence>
<protein>
    <submittedName>
        <fullName evidence="3">3-oxoacyl-ACP reductase FabG</fullName>
    </submittedName>
</protein>
<gene>
    <name evidence="3" type="primary">fabG_2</name>
    <name evidence="3" type="ORF">GCM10022252_16980</name>
</gene>
<dbReference type="PROSITE" id="PS00061">
    <property type="entry name" value="ADH_SHORT"/>
    <property type="match status" value="1"/>
</dbReference>
<evidence type="ECO:0000313" key="4">
    <source>
        <dbReference type="Proteomes" id="UP001501251"/>
    </source>
</evidence>